<dbReference type="PROSITE" id="PS50238">
    <property type="entry name" value="RHOGAP"/>
    <property type="match status" value="1"/>
</dbReference>
<dbReference type="SMART" id="SM00324">
    <property type="entry name" value="RhoGAP"/>
    <property type="match status" value="1"/>
</dbReference>
<protein>
    <submittedName>
        <fullName evidence="5">SLIT-ROBO Rho GTPase-activating protein 1</fullName>
    </submittedName>
</protein>
<organism evidence="5 6">
    <name type="scientific">Danaus plexippus plexippus</name>
    <dbReference type="NCBI Taxonomy" id="278856"/>
    <lineage>
        <taxon>Eukaryota</taxon>
        <taxon>Metazoa</taxon>
        <taxon>Ecdysozoa</taxon>
        <taxon>Arthropoda</taxon>
        <taxon>Hexapoda</taxon>
        <taxon>Insecta</taxon>
        <taxon>Pterygota</taxon>
        <taxon>Neoptera</taxon>
        <taxon>Endopterygota</taxon>
        <taxon>Lepidoptera</taxon>
        <taxon>Glossata</taxon>
        <taxon>Ditrysia</taxon>
        <taxon>Papilionoidea</taxon>
        <taxon>Nymphalidae</taxon>
        <taxon>Danainae</taxon>
        <taxon>Danaini</taxon>
        <taxon>Danaina</taxon>
        <taxon>Danaus</taxon>
        <taxon>Danaus</taxon>
    </lineage>
</organism>
<dbReference type="Pfam" id="PF00620">
    <property type="entry name" value="RhoGAP"/>
    <property type="match status" value="1"/>
</dbReference>
<dbReference type="Gene3D" id="1.10.555.10">
    <property type="entry name" value="Rho GTPase activation protein"/>
    <property type="match status" value="1"/>
</dbReference>
<gene>
    <name evidence="5" type="ORF">KGM_213989</name>
</gene>
<keyword evidence="6" id="KW-1185">Reference proteome</keyword>
<comment type="caution">
    <text evidence="5">The sequence shown here is derived from an EMBL/GenBank/DDBJ whole genome shotgun (WGS) entry which is preliminary data.</text>
</comment>
<accession>A0A212F2J5</accession>
<dbReference type="InterPro" id="IPR001060">
    <property type="entry name" value="FCH_dom"/>
</dbReference>
<dbReference type="STRING" id="278856.A0A212F2J5"/>
<feature type="compositionally biased region" description="Low complexity" evidence="3">
    <location>
        <begin position="766"/>
        <end position="780"/>
    </location>
</feature>
<dbReference type="AlphaFoldDB" id="A0A212F2J5"/>
<dbReference type="SUPFAM" id="SSF48350">
    <property type="entry name" value="GTPase activation domain, GAP"/>
    <property type="match status" value="1"/>
</dbReference>
<dbReference type="SUPFAM" id="SSF103657">
    <property type="entry name" value="BAR/IMD domain-like"/>
    <property type="match status" value="1"/>
</dbReference>
<reference evidence="5 6" key="1">
    <citation type="journal article" date="2011" name="Cell">
        <title>The monarch butterfly genome yields insights into long-distance migration.</title>
        <authorList>
            <person name="Zhan S."/>
            <person name="Merlin C."/>
            <person name="Boore J.L."/>
            <person name="Reppert S.M."/>
        </authorList>
    </citation>
    <scope>NUCLEOTIDE SEQUENCE [LARGE SCALE GENOMIC DNA]</scope>
    <source>
        <strain evidence="5">F-2</strain>
    </source>
</reference>
<dbReference type="InParanoid" id="A0A212F2J5"/>
<dbReference type="InterPro" id="IPR027267">
    <property type="entry name" value="AH/BAR_dom_sf"/>
</dbReference>
<keyword evidence="1 2" id="KW-0175">Coiled coil</keyword>
<dbReference type="EMBL" id="AGBW02010729">
    <property type="protein sequence ID" value="OWR47965.1"/>
    <property type="molecule type" value="Genomic_DNA"/>
</dbReference>
<dbReference type="InterPro" id="IPR008936">
    <property type="entry name" value="Rho_GTPase_activation_prot"/>
</dbReference>
<evidence type="ECO:0000259" key="4">
    <source>
        <dbReference type="PROSITE" id="PS50238"/>
    </source>
</evidence>
<dbReference type="Proteomes" id="UP000007151">
    <property type="component" value="Unassembled WGS sequence"/>
</dbReference>
<proteinExistence type="predicted"/>
<dbReference type="PANTHER" id="PTHR14166">
    <property type="entry name" value="SLIT-ROBO RHO GTPASE ACTIVATING PROTEIN"/>
    <property type="match status" value="1"/>
</dbReference>
<name>A0A212F2J5_DANPL</name>
<evidence type="ECO:0000256" key="3">
    <source>
        <dbReference type="SAM" id="MobiDB-lite"/>
    </source>
</evidence>
<dbReference type="eggNOG" id="KOG3565">
    <property type="taxonomic scope" value="Eukaryota"/>
</dbReference>
<evidence type="ECO:0000256" key="2">
    <source>
        <dbReference type="SAM" id="Coils"/>
    </source>
</evidence>
<evidence type="ECO:0000313" key="6">
    <source>
        <dbReference type="Proteomes" id="UP000007151"/>
    </source>
</evidence>
<dbReference type="Gene3D" id="1.20.1270.60">
    <property type="entry name" value="Arfaptin homology (AH) domain/BAR domain"/>
    <property type="match status" value="1"/>
</dbReference>
<feature type="region of interest" description="Disordered" evidence="3">
    <location>
        <begin position="707"/>
        <end position="795"/>
    </location>
</feature>
<feature type="coiled-coil region" evidence="2">
    <location>
        <begin position="342"/>
        <end position="383"/>
    </location>
</feature>
<dbReference type="KEGG" id="dpl:KGM_213989"/>
<feature type="domain" description="Rho-GAP" evidence="4">
    <location>
        <begin position="507"/>
        <end position="689"/>
    </location>
</feature>
<feature type="compositionally biased region" description="Acidic residues" evidence="3">
    <location>
        <begin position="709"/>
        <end position="725"/>
    </location>
</feature>
<feature type="compositionally biased region" description="Acidic residues" evidence="3">
    <location>
        <begin position="752"/>
        <end position="763"/>
    </location>
</feature>
<sequence length="795" mass="85912">MFHCIVQPRHDWGPPDLAHGYPDIRLQLAEQTRVLEARAEAAAGVAAELHDYCKRRADLEQDHARALDKLARAAAQRHKDQRHKRDQWPMTGAYACWQAALENTRALSRDHAALAELYAGPLAARLQRAADDVLRLHRKCRDVVAERHEEVGAALAEAAAGGKAHAAAAADWRAAALKLRHAHAARDALLAAEPPRHKKIKAVDKELDKRRTRHSEARAKALRARADYVLSLEAANATLQRYYLDDIADIMLCTEVGFEAVVGRATRTAGAAESARAASAASAAGALLAAADALDALADRQRFVAAHPTAFAPPRPLPYAGDPPAVQDRNMRELLGGAADDADAADAAARELRARLAQLEAGARTLRAECREAAKTLDAAEAELVRQMEGPEEAWRVDALFGPGAVPAAPPAVDDDTPRRDQEDYYLAVCLHLVLLHLLRSKGNEEFTSFNFVVIQKFRSYVSCASGGCPGAAAGRRGSSARPPLPAFAPAPLGRPPPARRRGYFAAPLDERLPAVLTSCVRVIAAYGLEHQGVFRVSGSQVEMQSLRAAFERGEDPLAGVRDASDINSVCGLLKLYLRELRPPLLPPQLQERLLRVAALPDDAAFVRRLRDTLGSLPLPSLLVLRYLFAFLAHLADHSDRNMMDAWNLAICLGPTLLAAWGEGGAQVAAQNLVNELVKRAILHHEEVFPQDVAPHALYRRLEPSDAVDAADEADTTDEPAEDAADERPSEAAGTAGPDDDDDDGRDLSLYGDDDDDDDDDGVAGEGEAAAAWSRPAAHRSSSDERRPQVLPLCS</sequence>
<evidence type="ECO:0000256" key="1">
    <source>
        <dbReference type="ARBA" id="ARBA00023054"/>
    </source>
</evidence>
<dbReference type="InterPro" id="IPR051627">
    <property type="entry name" value="SLIT-ROBO_RhoGAP"/>
</dbReference>
<dbReference type="SMART" id="SM00055">
    <property type="entry name" value="FCH"/>
    <property type="match status" value="1"/>
</dbReference>
<evidence type="ECO:0000313" key="5">
    <source>
        <dbReference type="EMBL" id="OWR47965.1"/>
    </source>
</evidence>
<dbReference type="Pfam" id="PF00611">
    <property type="entry name" value="FCH"/>
    <property type="match status" value="1"/>
</dbReference>
<dbReference type="InterPro" id="IPR000198">
    <property type="entry name" value="RhoGAP_dom"/>
</dbReference>
<dbReference type="GO" id="GO:0007165">
    <property type="term" value="P:signal transduction"/>
    <property type="evidence" value="ECO:0007669"/>
    <property type="project" value="InterPro"/>
</dbReference>